<dbReference type="GO" id="GO:0000122">
    <property type="term" value="P:negative regulation of transcription by RNA polymerase II"/>
    <property type="evidence" value="ECO:0007669"/>
    <property type="project" value="TreeGrafter"/>
</dbReference>
<evidence type="ECO:0000313" key="10">
    <source>
        <dbReference type="Proteomes" id="UP000027361"/>
    </source>
</evidence>
<evidence type="ECO:0000256" key="4">
    <source>
        <dbReference type="ARBA" id="ARBA00022771"/>
    </source>
</evidence>
<dbReference type="GeneID" id="25262075"/>
<dbReference type="PANTHER" id="PTHR13100">
    <property type="entry name" value="CELL GROWTH-REGULATING NUCLEOLAR PROTEIN LYAR"/>
    <property type="match status" value="1"/>
</dbReference>
<keyword evidence="4 7" id="KW-0863">Zinc-finger</keyword>
<dbReference type="PROSITE" id="PS51804">
    <property type="entry name" value="ZF_C2HC_LYAR"/>
    <property type="match status" value="1"/>
</dbReference>
<dbReference type="InParanoid" id="A0A066VGP6"/>
<dbReference type="GO" id="GO:0005730">
    <property type="term" value="C:nucleolus"/>
    <property type="evidence" value="ECO:0007669"/>
    <property type="project" value="TreeGrafter"/>
</dbReference>
<keyword evidence="6" id="KW-0539">Nucleus</keyword>
<feature type="domain" description="Zinc finger C2H2 LYAR-type" evidence="8">
    <location>
        <begin position="26"/>
        <end position="54"/>
    </location>
</feature>
<reference evidence="9 10" key="1">
    <citation type="submission" date="2014-05" db="EMBL/GenBank/DDBJ databases">
        <title>Draft genome sequence of a rare smut relative, Tilletiaria anomala UBC 951.</title>
        <authorList>
            <consortium name="DOE Joint Genome Institute"/>
            <person name="Toome M."/>
            <person name="Kuo A."/>
            <person name="Henrissat B."/>
            <person name="Lipzen A."/>
            <person name="Tritt A."/>
            <person name="Yoshinaga Y."/>
            <person name="Zane M."/>
            <person name="Barry K."/>
            <person name="Grigoriev I.V."/>
            <person name="Spatafora J.W."/>
            <person name="Aimea M.C."/>
        </authorList>
    </citation>
    <scope>NUCLEOTIDE SEQUENCE [LARGE SCALE GENOMIC DNA]</scope>
    <source>
        <strain evidence="9 10">UBC 951</strain>
    </source>
</reference>
<feature type="non-terminal residue" evidence="9">
    <location>
        <position position="1"/>
    </location>
</feature>
<sequence length="66" mass="7524">SCDGCGDVVKKPKLDQHFNSRCHAPFTCLDCSTQFSFPGQWKSHTSCISEEQKYHKSVYKEPKGKK</sequence>
<dbReference type="OrthoDB" id="21474at2759"/>
<dbReference type="Proteomes" id="UP000027361">
    <property type="component" value="Unassembled WGS sequence"/>
</dbReference>
<evidence type="ECO:0000259" key="8">
    <source>
        <dbReference type="Pfam" id="PF08790"/>
    </source>
</evidence>
<dbReference type="AlphaFoldDB" id="A0A066VGP6"/>
<dbReference type="GO" id="GO:0008270">
    <property type="term" value="F:zinc ion binding"/>
    <property type="evidence" value="ECO:0007669"/>
    <property type="project" value="UniProtKB-KW"/>
</dbReference>
<evidence type="ECO:0000256" key="6">
    <source>
        <dbReference type="ARBA" id="ARBA00023242"/>
    </source>
</evidence>
<protein>
    <recommendedName>
        <fullName evidence="8">Zinc finger C2H2 LYAR-type domain-containing protein</fullName>
    </recommendedName>
</protein>
<comment type="caution">
    <text evidence="9">The sequence shown here is derived from an EMBL/GenBank/DDBJ whole genome shotgun (WGS) entry which is preliminary data.</text>
</comment>
<evidence type="ECO:0000256" key="3">
    <source>
        <dbReference type="ARBA" id="ARBA00022737"/>
    </source>
</evidence>
<evidence type="ECO:0000256" key="1">
    <source>
        <dbReference type="ARBA" id="ARBA00004123"/>
    </source>
</evidence>
<dbReference type="InterPro" id="IPR039999">
    <property type="entry name" value="LYAR"/>
</dbReference>
<dbReference type="Gene3D" id="3.30.1490.490">
    <property type="match status" value="1"/>
</dbReference>
<dbReference type="SUPFAM" id="SSF57667">
    <property type="entry name" value="beta-beta-alpha zinc fingers"/>
    <property type="match status" value="1"/>
</dbReference>
<dbReference type="InterPro" id="IPR036236">
    <property type="entry name" value="Znf_C2H2_sf"/>
</dbReference>
<dbReference type="Pfam" id="PF08790">
    <property type="entry name" value="zf-LYAR"/>
    <property type="match status" value="1"/>
</dbReference>
<dbReference type="GO" id="GO:0003677">
    <property type="term" value="F:DNA binding"/>
    <property type="evidence" value="ECO:0007669"/>
    <property type="project" value="InterPro"/>
</dbReference>
<evidence type="ECO:0000256" key="5">
    <source>
        <dbReference type="ARBA" id="ARBA00022833"/>
    </source>
</evidence>
<accession>A0A066VGP6</accession>
<proteinExistence type="predicted"/>
<keyword evidence="10" id="KW-1185">Reference proteome</keyword>
<evidence type="ECO:0000256" key="7">
    <source>
        <dbReference type="PROSITE-ProRule" id="PRU01145"/>
    </source>
</evidence>
<comment type="subcellular location">
    <subcellularLocation>
        <location evidence="1">Nucleus</location>
    </subcellularLocation>
</comment>
<keyword evidence="3" id="KW-0677">Repeat</keyword>
<keyword evidence="2" id="KW-0479">Metal-binding</keyword>
<dbReference type="STRING" id="1037660.A0A066VGP6"/>
<dbReference type="GO" id="GO:0006364">
    <property type="term" value="P:rRNA processing"/>
    <property type="evidence" value="ECO:0007669"/>
    <property type="project" value="TreeGrafter"/>
</dbReference>
<dbReference type="HOGENOM" id="CLU_2746920_0_0_1"/>
<evidence type="ECO:0000256" key="2">
    <source>
        <dbReference type="ARBA" id="ARBA00022723"/>
    </source>
</evidence>
<dbReference type="OMA" id="RAWETHT"/>
<dbReference type="PANTHER" id="PTHR13100:SF10">
    <property type="entry name" value="CELL GROWTH-REGULATING NUCLEOLAR PROTEIN"/>
    <property type="match status" value="1"/>
</dbReference>
<name>A0A066VGP6_TILAU</name>
<dbReference type="EMBL" id="JMSN01000129">
    <property type="protein sequence ID" value="KDN37914.1"/>
    <property type="molecule type" value="Genomic_DNA"/>
</dbReference>
<organism evidence="9 10">
    <name type="scientific">Tilletiaria anomala (strain ATCC 24038 / CBS 436.72 / UBC 951)</name>
    <dbReference type="NCBI Taxonomy" id="1037660"/>
    <lineage>
        <taxon>Eukaryota</taxon>
        <taxon>Fungi</taxon>
        <taxon>Dikarya</taxon>
        <taxon>Basidiomycota</taxon>
        <taxon>Ustilaginomycotina</taxon>
        <taxon>Exobasidiomycetes</taxon>
        <taxon>Georgefischeriales</taxon>
        <taxon>Tilletiariaceae</taxon>
        <taxon>Tilletiaria</taxon>
    </lineage>
</organism>
<evidence type="ECO:0000313" key="9">
    <source>
        <dbReference type="EMBL" id="KDN37914.1"/>
    </source>
</evidence>
<keyword evidence="5" id="KW-0862">Zinc</keyword>
<dbReference type="InterPro" id="IPR014898">
    <property type="entry name" value="Znf_C2H2_LYAR"/>
</dbReference>
<gene>
    <name evidence="9" type="ORF">K437DRAFT_210723</name>
</gene>
<feature type="non-terminal residue" evidence="9">
    <location>
        <position position="66"/>
    </location>
</feature>
<dbReference type="RefSeq" id="XP_013240518.1">
    <property type="nucleotide sequence ID" value="XM_013385064.1"/>
</dbReference>